<dbReference type="Proteomes" id="UP001164718">
    <property type="component" value="Chromosome"/>
</dbReference>
<dbReference type="InterPro" id="IPR002491">
    <property type="entry name" value="ABC_transptr_periplasmic_BD"/>
</dbReference>
<comment type="subcellular location">
    <subcellularLocation>
        <location evidence="1">Cell membrane</location>
        <topology evidence="1">Lipid-anchor</topology>
    </subcellularLocation>
</comment>
<dbReference type="GO" id="GO:1901678">
    <property type="term" value="P:iron coordination entity transport"/>
    <property type="evidence" value="ECO:0007669"/>
    <property type="project" value="UniProtKB-ARBA"/>
</dbReference>
<dbReference type="PANTHER" id="PTHR30532:SF28">
    <property type="entry name" value="PETROBACTIN-BINDING PROTEIN YCLQ"/>
    <property type="match status" value="1"/>
</dbReference>
<dbReference type="InterPro" id="IPR033870">
    <property type="entry name" value="FatB"/>
</dbReference>
<dbReference type="Gene3D" id="3.40.50.1980">
    <property type="entry name" value="Nitrogenase molybdenum iron protein domain"/>
    <property type="match status" value="2"/>
</dbReference>
<evidence type="ECO:0000256" key="5">
    <source>
        <dbReference type="SAM" id="Coils"/>
    </source>
</evidence>
<dbReference type="AlphaFoldDB" id="A0A9E8LSG9"/>
<proteinExistence type="inferred from homology"/>
<feature type="signal peptide" evidence="6">
    <location>
        <begin position="1"/>
        <end position="19"/>
    </location>
</feature>
<dbReference type="GO" id="GO:0005886">
    <property type="term" value="C:plasma membrane"/>
    <property type="evidence" value="ECO:0007669"/>
    <property type="project" value="UniProtKB-SubCell"/>
</dbReference>
<name>A0A9E8LSG9_9BACI</name>
<dbReference type="SUPFAM" id="SSF53807">
    <property type="entry name" value="Helical backbone' metal receptor"/>
    <property type="match status" value="1"/>
</dbReference>
<dbReference type="EMBL" id="CP106878">
    <property type="protein sequence ID" value="WAA08772.1"/>
    <property type="molecule type" value="Genomic_DNA"/>
</dbReference>
<gene>
    <name evidence="8" type="ORF">OE104_09010</name>
</gene>
<dbReference type="PROSITE" id="PS51257">
    <property type="entry name" value="PROKAR_LIPOPROTEIN"/>
    <property type="match status" value="1"/>
</dbReference>
<organism evidence="8 9">
    <name type="scientific">Fervidibacillus albus</name>
    <dbReference type="NCBI Taxonomy" id="2980026"/>
    <lineage>
        <taxon>Bacteria</taxon>
        <taxon>Bacillati</taxon>
        <taxon>Bacillota</taxon>
        <taxon>Bacilli</taxon>
        <taxon>Bacillales</taxon>
        <taxon>Bacillaceae</taxon>
        <taxon>Fervidibacillus</taxon>
    </lineage>
</organism>
<dbReference type="PANTHER" id="PTHR30532">
    <property type="entry name" value="IRON III DICITRATE-BINDING PERIPLASMIC PROTEIN"/>
    <property type="match status" value="1"/>
</dbReference>
<dbReference type="CDD" id="cd01140">
    <property type="entry name" value="FatB"/>
    <property type="match status" value="1"/>
</dbReference>
<keyword evidence="3" id="KW-0813">Transport</keyword>
<feature type="chain" id="PRO_5038804567" evidence="6">
    <location>
        <begin position="20"/>
        <end position="314"/>
    </location>
</feature>
<keyword evidence="5" id="KW-0175">Coiled coil</keyword>
<dbReference type="RefSeq" id="WP_275416555.1">
    <property type="nucleotide sequence ID" value="NZ_CP106878.1"/>
</dbReference>
<feature type="coiled-coil region" evidence="5">
    <location>
        <begin position="165"/>
        <end position="192"/>
    </location>
</feature>
<dbReference type="InterPro" id="IPR051313">
    <property type="entry name" value="Bact_iron-sidero_bind"/>
</dbReference>
<sequence length="314" mass="34516">MKKISIFSLIIAVSLILFACGGEDSTESDSTSGSNEEETITITHDLGEAEVKKNPEKVVVFDFSALDTLDKLGIEVTGVPKGNIPSYLSKYEDEKYENVGTLFEPDFEKIAEIDPDLILISGRQSEVYEDLQELAPTVYVAVDTENYIDSFKSNMEIIGQIFEKEEEVEEELAAIDEKIANVKEEVTSLNKNALILLTNEGKISAYGPGSRFGLIHDVLGFEAADANIDASTHGQSVSFEYVLETNPDYIFVVDRTAVVGGETSAKEVIENDLIMQTEAYKNGKIIYLDPNYWYLAGGGLISVDEMISEVEAGL</sequence>
<feature type="domain" description="Fe/B12 periplasmic-binding" evidence="7">
    <location>
        <begin position="57"/>
        <end position="314"/>
    </location>
</feature>
<dbReference type="KEGG" id="faf:OE104_09010"/>
<comment type="similarity">
    <text evidence="2">Belongs to the bacterial solute-binding protein 8 family.</text>
</comment>
<keyword evidence="9" id="KW-1185">Reference proteome</keyword>
<evidence type="ECO:0000313" key="8">
    <source>
        <dbReference type="EMBL" id="WAA08772.1"/>
    </source>
</evidence>
<evidence type="ECO:0000256" key="1">
    <source>
        <dbReference type="ARBA" id="ARBA00004193"/>
    </source>
</evidence>
<protein>
    <submittedName>
        <fullName evidence="8">Siderophore ABC transporter substrate-binding protein</fullName>
    </submittedName>
</protein>
<dbReference type="GO" id="GO:0030288">
    <property type="term" value="C:outer membrane-bounded periplasmic space"/>
    <property type="evidence" value="ECO:0007669"/>
    <property type="project" value="TreeGrafter"/>
</dbReference>
<dbReference type="Pfam" id="PF01497">
    <property type="entry name" value="Peripla_BP_2"/>
    <property type="match status" value="1"/>
</dbReference>
<evidence type="ECO:0000313" key="9">
    <source>
        <dbReference type="Proteomes" id="UP001164718"/>
    </source>
</evidence>
<evidence type="ECO:0000256" key="4">
    <source>
        <dbReference type="ARBA" id="ARBA00022729"/>
    </source>
</evidence>
<evidence type="ECO:0000256" key="2">
    <source>
        <dbReference type="ARBA" id="ARBA00008814"/>
    </source>
</evidence>
<evidence type="ECO:0000256" key="6">
    <source>
        <dbReference type="SAM" id="SignalP"/>
    </source>
</evidence>
<reference evidence="8" key="1">
    <citation type="submission" date="2022-09" db="EMBL/GenBank/DDBJ databases">
        <title>Complete Genomes of Fervidibacillus albus and Fervidibacillus halotolerans isolated from tidal flat sediments.</title>
        <authorList>
            <person name="Kwon K.K."/>
            <person name="Yang S.-H."/>
            <person name="Park M.J."/>
            <person name="Oh H.-M."/>
        </authorList>
    </citation>
    <scope>NUCLEOTIDE SEQUENCE</scope>
    <source>
        <strain evidence="8">MEBiC13591</strain>
    </source>
</reference>
<accession>A0A9E8LSG9</accession>
<evidence type="ECO:0000256" key="3">
    <source>
        <dbReference type="ARBA" id="ARBA00022448"/>
    </source>
</evidence>
<evidence type="ECO:0000259" key="7">
    <source>
        <dbReference type="PROSITE" id="PS50983"/>
    </source>
</evidence>
<keyword evidence="4 6" id="KW-0732">Signal</keyword>
<dbReference type="PROSITE" id="PS50983">
    <property type="entry name" value="FE_B12_PBP"/>
    <property type="match status" value="1"/>
</dbReference>